<dbReference type="AlphaFoldDB" id="A0A135LRF7"/>
<feature type="compositionally biased region" description="Polar residues" evidence="1">
    <location>
        <begin position="127"/>
        <end position="143"/>
    </location>
</feature>
<proteinExistence type="predicted"/>
<gene>
    <name evidence="2" type="ORF">PGRI_089150</name>
</gene>
<organism evidence="2 3">
    <name type="scientific">Penicillium patulum</name>
    <name type="common">Penicillium griseofulvum</name>
    <dbReference type="NCBI Taxonomy" id="5078"/>
    <lineage>
        <taxon>Eukaryota</taxon>
        <taxon>Fungi</taxon>
        <taxon>Dikarya</taxon>
        <taxon>Ascomycota</taxon>
        <taxon>Pezizomycotina</taxon>
        <taxon>Eurotiomycetes</taxon>
        <taxon>Eurotiomycetidae</taxon>
        <taxon>Eurotiales</taxon>
        <taxon>Aspergillaceae</taxon>
        <taxon>Penicillium</taxon>
    </lineage>
</organism>
<reference evidence="2 3" key="1">
    <citation type="journal article" date="2016" name="BMC Genomics">
        <title>Genome sequencing and secondary metabolism of the postharvest pathogen Penicillium griseofulvum.</title>
        <authorList>
            <person name="Banani H."/>
            <person name="Marcet-Houben M."/>
            <person name="Ballester A.R."/>
            <person name="Abbruscato P."/>
            <person name="Gonzalez-Candelas L."/>
            <person name="Gabaldon T."/>
            <person name="Spadaro D."/>
        </authorList>
    </citation>
    <scope>NUCLEOTIDE SEQUENCE [LARGE SCALE GENOMIC DNA]</scope>
    <source>
        <strain evidence="2 3">PG3</strain>
    </source>
</reference>
<protein>
    <submittedName>
        <fullName evidence="2">Uncharacterized protein</fullName>
    </submittedName>
</protein>
<dbReference type="RefSeq" id="XP_040650058.1">
    <property type="nucleotide sequence ID" value="XM_040796628.1"/>
</dbReference>
<feature type="compositionally biased region" description="Basic and acidic residues" evidence="1">
    <location>
        <begin position="10"/>
        <end position="25"/>
    </location>
</feature>
<feature type="region of interest" description="Disordered" evidence="1">
    <location>
        <begin position="1"/>
        <end position="92"/>
    </location>
</feature>
<dbReference type="EMBL" id="LHQR01000029">
    <property type="protein sequence ID" value="KXG51522.1"/>
    <property type="molecule type" value="Genomic_DNA"/>
</dbReference>
<name>A0A135LRF7_PENPA</name>
<evidence type="ECO:0000313" key="2">
    <source>
        <dbReference type="EMBL" id="KXG51522.1"/>
    </source>
</evidence>
<dbReference type="GeneID" id="63711928"/>
<evidence type="ECO:0000313" key="3">
    <source>
        <dbReference type="Proteomes" id="UP000070168"/>
    </source>
</evidence>
<dbReference type="Proteomes" id="UP000070168">
    <property type="component" value="Unassembled WGS sequence"/>
</dbReference>
<feature type="compositionally biased region" description="Polar residues" evidence="1">
    <location>
        <begin position="83"/>
        <end position="92"/>
    </location>
</feature>
<comment type="caution">
    <text evidence="2">The sequence shown here is derived from an EMBL/GenBank/DDBJ whole genome shotgun (WGS) entry which is preliminary data.</text>
</comment>
<sequence length="193" mass="21046">MASNRRSHKPDRNCPDDTKEIKQEIPRLTVPQTLAAATMDATEPDTAAPVDPTMDYGEQTAKPATEPKSEGIDNITAKRRTGDTTVNHTGDNTSDNIITVTNTGANPITISSTVNITVSSTKKGAQPSASGNDRSSSATGYNNQRDYIVPRTANDHDVSNNPEPAPTQAWMQRIEQQVGMHMERQTQRMLRDV</sequence>
<dbReference type="OrthoDB" id="4369355at2759"/>
<accession>A0A135LRF7</accession>
<evidence type="ECO:0000256" key="1">
    <source>
        <dbReference type="SAM" id="MobiDB-lite"/>
    </source>
</evidence>
<keyword evidence="3" id="KW-1185">Reference proteome</keyword>
<feature type="region of interest" description="Disordered" evidence="1">
    <location>
        <begin position="119"/>
        <end position="143"/>
    </location>
</feature>